<keyword evidence="2" id="KW-1185">Reference proteome</keyword>
<reference evidence="1 2" key="1">
    <citation type="journal article" date="2015" name="Environ. Microbiol.">
        <title>Novel viral genomes identified from six metagenomes reveal wide distribution of archaeal viruses and high viral diversity in terrestrial hot springs.</title>
        <authorList>
            <person name="Gudbergsdottir S.R."/>
            <person name="Menzel P."/>
            <person name="Krogh A."/>
            <person name="Young M."/>
            <person name="Peng X."/>
        </authorList>
    </citation>
    <scope>NUCLEOTIDE SEQUENCE [LARGE SCALE GENOMIC DNA]</scope>
    <source>
        <strain evidence="1 2">ABV2</strain>
    </source>
</reference>
<evidence type="ECO:0000313" key="1">
    <source>
        <dbReference type="EMBL" id="ALG96762.1"/>
    </source>
</evidence>
<dbReference type="EMBL" id="KP282673">
    <property type="protein sequence ID" value="ALG96762.1"/>
    <property type="molecule type" value="Genomic_DNA"/>
</dbReference>
<proteinExistence type="predicted"/>
<organism evidence="1 2">
    <name type="scientific">Acidianus bottle-shaped virus 2 strain ABV2</name>
    <dbReference type="NCBI Taxonomy" id="1732173"/>
    <lineage>
        <taxon>Viruses</taxon>
        <taxon>Viruses incertae sedis</taxon>
        <taxon>Ampullaviridae</taxon>
        <taxon>Bottigliavirus</taxon>
        <taxon>Bottigliavirus puteoliense</taxon>
        <taxon>Bottigliavirus ABV2</taxon>
    </lineage>
</organism>
<sequence>MKDDCYEVYVELKKILDKAVDCLNDDDFQLLLITLIAKKVSQSDLPRRILNK</sequence>
<name>A0A0N9PAW3_9VIRU</name>
<dbReference type="GeneID" id="26637852"/>
<dbReference type="OrthoDB" id="39040at10239"/>
<evidence type="ECO:0000313" key="2">
    <source>
        <dbReference type="Proteomes" id="UP000202536"/>
    </source>
</evidence>
<dbReference type="RefSeq" id="YP_009211284.1">
    <property type="nucleotide sequence ID" value="NC_028938.1"/>
</dbReference>
<dbReference type="KEGG" id="vg:26637852"/>
<protein>
    <submittedName>
        <fullName evidence="1">Uncharacterized protein</fullName>
    </submittedName>
</protein>
<dbReference type="Proteomes" id="UP000202536">
    <property type="component" value="Segment"/>
</dbReference>
<accession>A0A0N9PAW3</accession>